<proteinExistence type="predicted"/>
<dbReference type="EMBL" id="FTOO01000003">
    <property type="protein sequence ID" value="SIS71951.1"/>
    <property type="molecule type" value="Genomic_DNA"/>
</dbReference>
<dbReference type="Pfam" id="PF05991">
    <property type="entry name" value="NYN_YacP"/>
    <property type="match status" value="1"/>
</dbReference>
<organism evidence="2 3">
    <name type="scientific">Alicyclobacillus vulcanalis</name>
    <dbReference type="NCBI Taxonomy" id="252246"/>
    <lineage>
        <taxon>Bacteria</taxon>
        <taxon>Bacillati</taxon>
        <taxon>Bacillota</taxon>
        <taxon>Bacilli</taxon>
        <taxon>Bacillales</taxon>
        <taxon>Alicyclobacillaceae</taxon>
        <taxon>Alicyclobacillus</taxon>
    </lineage>
</organism>
<reference evidence="3" key="1">
    <citation type="submission" date="2017-01" db="EMBL/GenBank/DDBJ databases">
        <authorList>
            <person name="Varghese N."/>
            <person name="Submissions S."/>
        </authorList>
    </citation>
    <scope>NUCLEOTIDE SEQUENCE [LARGE SCALE GENOMIC DNA]</scope>
    <source>
        <strain evidence="3">DSM 16176</strain>
    </source>
</reference>
<dbReference type="STRING" id="252246.SAMN05421799_10374"/>
<protein>
    <recommendedName>
        <fullName evidence="4">YacP-like NYN domain-containing protein</fullName>
    </recommendedName>
</protein>
<sequence length="180" mass="20517">MKRSASGRKGRPTRLVIVDGYNVIARRAGRSLAQIEDLEEARREIEDLLSQYRAMYGEDVIVVYDAHRRPGLGHEEERAGVRVVFTEAGETADARIERLVYELRDDYREITVATSDAAEQQVALGGGALRISANELLVRLEKMRDDIDREAKRQEAGDRHTLRDALSGELASQLERWRRR</sequence>
<dbReference type="CDD" id="cd10912">
    <property type="entry name" value="PIN_YacP-like"/>
    <property type="match status" value="1"/>
</dbReference>
<dbReference type="Proteomes" id="UP000186156">
    <property type="component" value="Unassembled WGS sequence"/>
</dbReference>
<gene>
    <name evidence="2" type="ORF">SAMN05421799_10374</name>
</gene>
<feature type="coiled-coil region" evidence="1">
    <location>
        <begin position="28"/>
        <end position="58"/>
    </location>
</feature>
<accession>A0A1N7LDS9</accession>
<dbReference type="InterPro" id="IPR010298">
    <property type="entry name" value="YacP-like"/>
</dbReference>
<name>A0A1N7LDS9_9BACL</name>
<keyword evidence="3" id="KW-1185">Reference proteome</keyword>
<dbReference type="RefSeq" id="WP_076345555.1">
    <property type="nucleotide sequence ID" value="NZ_FTOO01000003.1"/>
</dbReference>
<dbReference type="OrthoDB" id="9792160at2"/>
<dbReference type="PANTHER" id="PTHR34547">
    <property type="entry name" value="YACP-LIKE NYN DOMAIN PROTEIN"/>
    <property type="match status" value="1"/>
</dbReference>
<evidence type="ECO:0008006" key="4">
    <source>
        <dbReference type="Google" id="ProtNLM"/>
    </source>
</evidence>
<dbReference type="PANTHER" id="PTHR34547:SF1">
    <property type="entry name" value="YACP-LIKE NYN DOMAIN PROTEIN"/>
    <property type="match status" value="1"/>
</dbReference>
<dbReference type="AlphaFoldDB" id="A0A1N7LDS9"/>
<evidence type="ECO:0000256" key="1">
    <source>
        <dbReference type="SAM" id="Coils"/>
    </source>
</evidence>
<keyword evidence="1" id="KW-0175">Coiled coil</keyword>
<evidence type="ECO:0000313" key="2">
    <source>
        <dbReference type="EMBL" id="SIS71951.1"/>
    </source>
</evidence>
<evidence type="ECO:0000313" key="3">
    <source>
        <dbReference type="Proteomes" id="UP000186156"/>
    </source>
</evidence>